<dbReference type="STRING" id="46223.SAMN05421852_102180"/>
<name>A0A1I3LGT3_9BACL</name>
<dbReference type="Gene3D" id="3.60.110.10">
    <property type="entry name" value="Carbon-nitrogen hydrolase"/>
    <property type="match status" value="1"/>
</dbReference>
<proteinExistence type="inferred from homology"/>
<gene>
    <name evidence="3" type="ORF">SAMN05421852_102180</name>
</gene>
<dbReference type="PANTHER" id="PTHR23088">
    <property type="entry name" value="NITRILASE-RELATED"/>
    <property type="match status" value="1"/>
</dbReference>
<feature type="domain" description="CN hydrolase" evidence="2">
    <location>
        <begin position="1"/>
        <end position="241"/>
    </location>
</feature>
<dbReference type="OrthoDB" id="9811121at2"/>
<keyword evidence="4" id="KW-1185">Reference proteome</keyword>
<keyword evidence="3" id="KW-0378">Hydrolase</keyword>
<dbReference type="Proteomes" id="UP000199545">
    <property type="component" value="Unassembled WGS sequence"/>
</dbReference>
<dbReference type="AlphaFoldDB" id="A0A1I3LGT3"/>
<dbReference type="Pfam" id="PF00795">
    <property type="entry name" value="CN_hydrolase"/>
    <property type="match status" value="1"/>
</dbReference>
<evidence type="ECO:0000313" key="4">
    <source>
        <dbReference type="Proteomes" id="UP000199545"/>
    </source>
</evidence>
<dbReference type="InterPro" id="IPR001110">
    <property type="entry name" value="UPF0012_CS"/>
</dbReference>
<evidence type="ECO:0000313" key="3">
    <source>
        <dbReference type="EMBL" id="SFI83760.1"/>
    </source>
</evidence>
<evidence type="ECO:0000259" key="2">
    <source>
        <dbReference type="PROSITE" id="PS50263"/>
    </source>
</evidence>
<dbReference type="InterPro" id="IPR003010">
    <property type="entry name" value="C-N_Hydrolase"/>
</dbReference>
<accession>A0A1I3LGT3</accession>
<dbReference type="InterPro" id="IPR036526">
    <property type="entry name" value="C-N_Hydrolase_sf"/>
</dbReference>
<dbReference type="PROSITE" id="PS50263">
    <property type="entry name" value="CN_HYDROLASE"/>
    <property type="match status" value="1"/>
</dbReference>
<reference evidence="3 4" key="1">
    <citation type="submission" date="2016-10" db="EMBL/GenBank/DDBJ databases">
        <authorList>
            <person name="de Groot N.N."/>
        </authorList>
    </citation>
    <scope>NUCLEOTIDE SEQUENCE [LARGE SCALE GENOMIC DNA]</scope>
    <source>
        <strain evidence="3 4">DSM 44778</strain>
    </source>
</reference>
<dbReference type="PANTHER" id="PTHR23088:SF27">
    <property type="entry name" value="DEAMINATED GLUTATHIONE AMIDASE"/>
    <property type="match status" value="1"/>
</dbReference>
<organism evidence="3 4">
    <name type="scientific">Thermoflavimicrobium dichotomicum</name>
    <dbReference type="NCBI Taxonomy" id="46223"/>
    <lineage>
        <taxon>Bacteria</taxon>
        <taxon>Bacillati</taxon>
        <taxon>Bacillota</taxon>
        <taxon>Bacilli</taxon>
        <taxon>Bacillales</taxon>
        <taxon>Thermoactinomycetaceae</taxon>
        <taxon>Thermoflavimicrobium</taxon>
    </lineage>
</organism>
<protein>
    <submittedName>
        <fullName evidence="3">Predicted amidohydrolase</fullName>
    </submittedName>
</protein>
<evidence type="ECO:0000256" key="1">
    <source>
        <dbReference type="ARBA" id="ARBA00010613"/>
    </source>
</evidence>
<dbReference type="PROSITE" id="PS01227">
    <property type="entry name" value="UPF0012"/>
    <property type="match status" value="1"/>
</dbReference>
<sequence length="262" mass="29808">MKLNIAVLQIDLAFGDPVQNLAKVKQKIQRLVEKNTKLDVVVLPELWNTAYDLTRLDEIADPEGQIVQQEIGTLAKEQNIHIVAGSIAKKTDQGIYNTLTVFDRNGEKVGEYSKLHLIRLMDEEKYLTPGQSMGLFELDGVPCAGLICYDIRFPEWVRKHILAGAQVLFVPAQWPLSRVKHWRSLLIARAIENQCYVVACNRIGHDPNNAFAGHSMIIDPWGEILAEAEREETSLVVEIDTEQVIEVRKKIPIFEDRRPELY</sequence>
<dbReference type="GO" id="GO:0016787">
    <property type="term" value="F:hydrolase activity"/>
    <property type="evidence" value="ECO:0007669"/>
    <property type="project" value="UniProtKB-KW"/>
</dbReference>
<dbReference type="SUPFAM" id="SSF56317">
    <property type="entry name" value="Carbon-nitrogen hydrolase"/>
    <property type="match status" value="1"/>
</dbReference>
<dbReference type="CDD" id="cd07583">
    <property type="entry name" value="nitrilase_5"/>
    <property type="match status" value="1"/>
</dbReference>
<comment type="similarity">
    <text evidence="1">Belongs to the carbon-nitrogen hydrolase superfamily. NIT1/NIT2 family.</text>
</comment>
<dbReference type="EMBL" id="FORR01000002">
    <property type="protein sequence ID" value="SFI83760.1"/>
    <property type="molecule type" value="Genomic_DNA"/>
</dbReference>